<evidence type="ECO:0000313" key="3">
    <source>
        <dbReference type="EMBL" id="AQT69995.1"/>
    </source>
</evidence>
<sequence length="1132" mass="127980" precursor="true">MRIAKTLSLLCIAVSLLLTAGTLTAAPDQPLPGQAYQPMTEDGAWCWFSDPRAVYKDGKAYAGWVTKDGSIVVGTYDYKTGETQQTVLHEKFQADDHCNPSILIRPDNRLVVFYTLHGGRNMYIRISENPLDISEWSPVINPGFSNAKNRYGVCYSNPVQLSQEDNKMYVLWRGIDWKPTMSTSTDGGKTWAKPTQVITSTGGRPYVKVGTNHNDRFDIAFTTGHPRREPQNSVFFMRYRDGAFYKADGTKIANIDQTPIAHTDADIVYDATETNVRAWVWDTAADADGNPVIVYTRLPSETDHRYHYARWTGEKWLDVELCKAGKWFPETPQGKREPEPHYSAGIILDHNDPSTVYLALPRGGTFEIEKWTTADKGETWNRTAVTVNSTNDNVRPFVIRDYPAQTEGPRVLWMNNRKYVHFARNGGYDTSIRMDVPPRPLSTAIEPAEIEKAMAKVADWQLENPLRHSKTNWTTGALTAGMSAWAQMAETDKYTDWLIELGNDTNWQLGHRKYHADDHAIGQMYIELFERLKDPEMIAHTKQRLDWVIKNRSYADLKFSRKSQERYSWCDALFMAPPTLARLSAVTGDDKYIDFMDEEWWATTDYLYDEEEHLYFRDSRYFDRREANNEKIFWGRGNGWVFGGICRVLDYMPQDYPTRDKYIKLYKEMAAKLADIQQPDGLWRASLLDPGSYPAPETSSSGFFTYGLAWGINRGILDEDEYLPVVKKAWAGLVKSIHADGKLGYVQPIGADPKKVTFEMTEIYGVGAFLLAGSEVYTIASVHTAGDLLTVANPITTFRDSQTIELPLDKYGNDLAVFNFDTKDFEVTQTVDDDTLLFQADLAPGERKIFRVVPQKDSYDIPESEYTTFGRFVPERKDDFAWENDRIGFRMYGPALAATGEVSSGVDVWAKSVRYPVINKWYEHGHYHDNTGEGLDFYKVGPSLGCGGIGIYTDDKLYKSSNYTDYKVITNGPIRTTFELTFAPWDAAGTEVSETKRISIDLGSNVSRFESTFDIAGSNELPVAIGIVKREDGGDLAYNLAEGWMTYWQPPHAAHGTIGCGVVVPDADVNFVDDHGHGLLVTPVTDGQTITYYAGAGWDQSNDFDTRAQWDKYVKTFAKNKANPPKASKGWK</sequence>
<evidence type="ECO:0000256" key="1">
    <source>
        <dbReference type="ARBA" id="ARBA00022801"/>
    </source>
</evidence>
<keyword evidence="4" id="KW-1185">Reference proteome</keyword>
<reference evidence="4" key="1">
    <citation type="submission" date="2017-02" db="EMBL/GenBank/DDBJ databases">
        <title>Comparative genomics and description of representatives of a novel lineage of planctomycetes thriving in anoxic sediments.</title>
        <authorList>
            <person name="Spring S."/>
            <person name="Bunk B."/>
            <person name="Sproer C."/>
        </authorList>
    </citation>
    <scope>NUCLEOTIDE SEQUENCE [LARGE SCALE GENOMIC DNA]</scope>
    <source>
        <strain evidence="4">ST-NAGAB-D1</strain>
    </source>
</reference>
<accession>A0A1U9NQ98</accession>
<keyword evidence="3" id="KW-0326">Glycosidase</keyword>
<dbReference type="PANTHER" id="PTHR33886:SF8">
    <property type="entry name" value="UNSATURATED RHAMNOGALACTURONAN HYDROLASE (EUROFUNG)"/>
    <property type="match status" value="1"/>
</dbReference>
<dbReference type="GO" id="GO:0102211">
    <property type="term" value="F:unsaturated rhamnogalacturonyl hydrolase activity"/>
    <property type="evidence" value="ECO:0007669"/>
    <property type="project" value="UniProtKB-EC"/>
</dbReference>
<dbReference type="Pfam" id="PF15892">
    <property type="entry name" value="BNR_4"/>
    <property type="match status" value="1"/>
</dbReference>
<evidence type="ECO:0000313" key="4">
    <source>
        <dbReference type="Proteomes" id="UP000189674"/>
    </source>
</evidence>
<dbReference type="InterPro" id="IPR032342">
    <property type="entry name" value="DUF4861"/>
</dbReference>
<dbReference type="KEGG" id="alus:STSP2_03196"/>
<feature type="signal peptide" evidence="2">
    <location>
        <begin position="1"/>
        <end position="25"/>
    </location>
</feature>
<dbReference type="Proteomes" id="UP000189674">
    <property type="component" value="Chromosome"/>
</dbReference>
<dbReference type="EC" id="3.2.1.172" evidence="3"/>
<keyword evidence="1 3" id="KW-0378">Hydrolase</keyword>
<protein>
    <submittedName>
        <fullName evidence="3">Unsaturated rhamnogalacturonyl hydrolase YteR</fullName>
        <ecNumber evidence="3">3.2.1.172</ecNumber>
    </submittedName>
</protein>
<gene>
    <name evidence="3" type="primary">yteR</name>
    <name evidence="3" type="ORF">STSP2_03196</name>
</gene>
<dbReference type="PANTHER" id="PTHR33886">
    <property type="entry name" value="UNSATURATED RHAMNOGALACTURONAN HYDROLASE (EUROFUNG)"/>
    <property type="match status" value="1"/>
</dbReference>
<dbReference type="InterPro" id="IPR012341">
    <property type="entry name" value="6hp_glycosidase-like_sf"/>
</dbReference>
<dbReference type="Gene3D" id="2.120.10.10">
    <property type="match status" value="1"/>
</dbReference>
<dbReference type="InterPro" id="IPR052043">
    <property type="entry name" value="PolySaccharide_Degr_Enz"/>
</dbReference>
<dbReference type="AlphaFoldDB" id="A0A1U9NQ98"/>
<dbReference type="InterPro" id="IPR036278">
    <property type="entry name" value="Sialidase_sf"/>
</dbReference>
<dbReference type="SUPFAM" id="SSF50939">
    <property type="entry name" value="Sialidases"/>
    <property type="match status" value="1"/>
</dbReference>
<name>A0A1U9NQ98_9BACT</name>
<dbReference type="EMBL" id="CP019791">
    <property type="protein sequence ID" value="AQT69995.1"/>
    <property type="molecule type" value="Genomic_DNA"/>
</dbReference>
<dbReference type="STRING" id="1936003.STSP2_03196"/>
<proteinExistence type="predicted"/>
<keyword evidence="2" id="KW-0732">Signal</keyword>
<dbReference type="CDD" id="cd15482">
    <property type="entry name" value="Sialidase_non-viral"/>
    <property type="match status" value="1"/>
</dbReference>
<dbReference type="RefSeq" id="WP_146663628.1">
    <property type="nucleotide sequence ID" value="NZ_CP019791.1"/>
</dbReference>
<dbReference type="InterPro" id="IPR008928">
    <property type="entry name" value="6-hairpin_glycosidase_sf"/>
</dbReference>
<dbReference type="SUPFAM" id="SSF48208">
    <property type="entry name" value="Six-hairpin glycosidases"/>
    <property type="match status" value="1"/>
</dbReference>
<dbReference type="Pfam" id="PF16153">
    <property type="entry name" value="DUF4861"/>
    <property type="match status" value="1"/>
</dbReference>
<dbReference type="Gene3D" id="1.50.10.10">
    <property type="match status" value="1"/>
</dbReference>
<evidence type="ECO:0000256" key="2">
    <source>
        <dbReference type="SAM" id="SignalP"/>
    </source>
</evidence>
<organism evidence="3 4">
    <name type="scientific">Anaerohalosphaera lusitana</name>
    <dbReference type="NCBI Taxonomy" id="1936003"/>
    <lineage>
        <taxon>Bacteria</taxon>
        <taxon>Pseudomonadati</taxon>
        <taxon>Planctomycetota</taxon>
        <taxon>Phycisphaerae</taxon>
        <taxon>Sedimentisphaerales</taxon>
        <taxon>Anaerohalosphaeraceae</taxon>
        <taxon>Anaerohalosphaera</taxon>
    </lineage>
</organism>
<dbReference type="GO" id="GO:0005975">
    <property type="term" value="P:carbohydrate metabolic process"/>
    <property type="evidence" value="ECO:0007669"/>
    <property type="project" value="InterPro"/>
</dbReference>
<dbReference type="InterPro" id="IPR010905">
    <property type="entry name" value="Glyco_hydro_88"/>
</dbReference>
<dbReference type="OrthoDB" id="6381507at2"/>
<dbReference type="Pfam" id="PF07470">
    <property type="entry name" value="Glyco_hydro_88"/>
    <property type="match status" value="1"/>
</dbReference>
<feature type="chain" id="PRO_5012346511" evidence="2">
    <location>
        <begin position="26"/>
        <end position="1132"/>
    </location>
</feature>